<dbReference type="PANTHER" id="PTHR23080:SF133">
    <property type="entry name" value="SI:CH211-262I1.5-RELATED"/>
    <property type="match status" value="1"/>
</dbReference>
<evidence type="ECO:0000313" key="6">
    <source>
        <dbReference type="Proteomes" id="UP000887567"/>
    </source>
</evidence>
<evidence type="ECO:0000256" key="2">
    <source>
        <dbReference type="ARBA" id="ARBA00022723"/>
    </source>
</evidence>
<dbReference type="InterPro" id="IPR027805">
    <property type="entry name" value="Transposase_HTH_dom"/>
</dbReference>
<dbReference type="RefSeq" id="XP_028514894.1">
    <property type="nucleotide sequence ID" value="XM_028659093.1"/>
</dbReference>
<feature type="domain" description="Transposase Helix-turn-helix" evidence="4">
    <location>
        <begin position="70"/>
        <end position="120"/>
    </location>
</feature>
<dbReference type="OrthoDB" id="6087056at2759"/>
<dbReference type="KEGG" id="epa:114575052"/>
<sequence>MVSKFSLQKFYGSDEDIRFWTGFPSHSSLLYFIDHFVLPNAMKIKYWSTHYRVDEEDGLHDRDRCGPRRSLRPEEELFLTLIKLRRGSANEDLAERFNISSSHVSRIFITWVNFLYRLLTTIDIWMSHKKVKRMLPQSFKGLYDDVIVVLDCTEMECERPSDLELQAATYSSYKSRNTVKGLVGISPNGIPTFVSDAMEGSVSDNDITVKSGLLEKLPKGCAIMADRGWTNKDALARQGVRLVTPSFLMGKKQFDLPSLVESVAIARVRIHVERCMGRIKQWKILKHTLPLTEWRIINHI</sequence>
<dbReference type="InterPro" id="IPR027806">
    <property type="entry name" value="HARBI1_dom"/>
</dbReference>
<evidence type="ECO:0000313" key="5">
    <source>
        <dbReference type="EnsemblMetazoa" id="XP_028514894.1"/>
    </source>
</evidence>
<dbReference type="Pfam" id="PF13359">
    <property type="entry name" value="DDE_Tnp_4"/>
    <property type="match status" value="1"/>
</dbReference>
<reference evidence="5" key="1">
    <citation type="submission" date="2022-11" db="UniProtKB">
        <authorList>
            <consortium name="EnsemblMetazoa"/>
        </authorList>
    </citation>
    <scope>IDENTIFICATION</scope>
</reference>
<evidence type="ECO:0000259" key="4">
    <source>
        <dbReference type="Pfam" id="PF13613"/>
    </source>
</evidence>
<keyword evidence="6" id="KW-1185">Reference proteome</keyword>
<dbReference type="GeneID" id="114575052"/>
<dbReference type="Pfam" id="PF13613">
    <property type="entry name" value="HTH_Tnp_4"/>
    <property type="match status" value="1"/>
</dbReference>
<comment type="cofactor">
    <cofactor evidence="1">
        <name>a divalent metal cation</name>
        <dbReference type="ChEBI" id="CHEBI:60240"/>
    </cofactor>
</comment>
<evidence type="ECO:0008006" key="7">
    <source>
        <dbReference type="Google" id="ProtNLM"/>
    </source>
</evidence>
<keyword evidence="2" id="KW-0479">Metal-binding</keyword>
<evidence type="ECO:0000256" key="1">
    <source>
        <dbReference type="ARBA" id="ARBA00001968"/>
    </source>
</evidence>
<proteinExistence type="predicted"/>
<name>A0A913YII6_EXADI</name>
<evidence type="ECO:0000259" key="3">
    <source>
        <dbReference type="Pfam" id="PF13359"/>
    </source>
</evidence>
<feature type="domain" description="DDE Tnp4" evidence="3">
    <location>
        <begin position="150"/>
        <end position="297"/>
    </location>
</feature>
<dbReference type="AlphaFoldDB" id="A0A913YII6"/>
<dbReference type="EnsemblMetazoa" id="XM_028659093.1">
    <property type="protein sequence ID" value="XP_028514894.1"/>
    <property type="gene ID" value="LOC114575052"/>
</dbReference>
<dbReference type="OMA" id="TEMECER"/>
<protein>
    <recommendedName>
        <fullName evidence="7">Transposase</fullName>
    </recommendedName>
</protein>
<dbReference type="PANTHER" id="PTHR23080">
    <property type="entry name" value="THAP DOMAIN PROTEIN"/>
    <property type="match status" value="1"/>
</dbReference>
<dbReference type="Proteomes" id="UP000887567">
    <property type="component" value="Unplaced"/>
</dbReference>
<organism evidence="5 6">
    <name type="scientific">Exaiptasia diaphana</name>
    <name type="common">Tropical sea anemone</name>
    <name type="synonym">Aiptasia pulchella</name>
    <dbReference type="NCBI Taxonomy" id="2652724"/>
    <lineage>
        <taxon>Eukaryota</taxon>
        <taxon>Metazoa</taxon>
        <taxon>Cnidaria</taxon>
        <taxon>Anthozoa</taxon>
        <taxon>Hexacorallia</taxon>
        <taxon>Actiniaria</taxon>
        <taxon>Aiptasiidae</taxon>
        <taxon>Exaiptasia</taxon>
    </lineage>
</organism>
<accession>A0A913YII6</accession>
<dbReference type="GO" id="GO:0046872">
    <property type="term" value="F:metal ion binding"/>
    <property type="evidence" value="ECO:0007669"/>
    <property type="project" value="UniProtKB-KW"/>
</dbReference>